<dbReference type="InterPro" id="IPR044179">
    <property type="entry name" value="PPR5-like"/>
</dbReference>
<dbReference type="EMBL" id="JXTC01000241">
    <property type="protein sequence ID" value="PON78464.1"/>
    <property type="molecule type" value="Genomic_DNA"/>
</dbReference>
<evidence type="ECO:0000256" key="4">
    <source>
        <dbReference type="SAM" id="MobiDB-lite"/>
    </source>
</evidence>
<dbReference type="Gene3D" id="1.25.40.10">
    <property type="entry name" value="Tetratricopeptide repeat domain"/>
    <property type="match status" value="3"/>
</dbReference>
<dbReference type="InterPro" id="IPR011990">
    <property type="entry name" value="TPR-like_helical_dom_sf"/>
</dbReference>
<organism evidence="5 6">
    <name type="scientific">Trema orientale</name>
    <name type="common">Charcoal tree</name>
    <name type="synonym">Celtis orientalis</name>
    <dbReference type="NCBI Taxonomy" id="63057"/>
    <lineage>
        <taxon>Eukaryota</taxon>
        <taxon>Viridiplantae</taxon>
        <taxon>Streptophyta</taxon>
        <taxon>Embryophyta</taxon>
        <taxon>Tracheophyta</taxon>
        <taxon>Spermatophyta</taxon>
        <taxon>Magnoliopsida</taxon>
        <taxon>eudicotyledons</taxon>
        <taxon>Gunneridae</taxon>
        <taxon>Pentapetalae</taxon>
        <taxon>rosids</taxon>
        <taxon>fabids</taxon>
        <taxon>Rosales</taxon>
        <taxon>Cannabaceae</taxon>
        <taxon>Trema</taxon>
    </lineage>
</organism>
<dbReference type="GO" id="GO:0003729">
    <property type="term" value="F:mRNA binding"/>
    <property type="evidence" value="ECO:0007669"/>
    <property type="project" value="InterPro"/>
</dbReference>
<sequence>MKRVRKISELAQAHLLCLHGCSPSASSAAKPKTLTKPHTFTLNKSSNRGFVRDPNADSHPSSSSSGFSPEIIALFASSPSQQVLRRNEDLTRRVTQLSDELVHNHDAAISVLEQKGVTLLRTKPTHGSVLVELLKQLDSRPELALEVFNWRRNHSEFVVPMTATEYAKGITLAGKVKNVGLAAELFSESTIKRVKTTSIYNALMSAFMLNGYADKCQSLFRELKKDANCSPTIVTYNILISVFGRLMLLDHMEATFREIKDSNISPNVSTYNNLIAGYLTAWMWDSMERSFKLMMEASIKPDTKTYTLLVRGYALSGNLEKMEETYELIEDYVNEKEIPLIRTMICAYCRSSNRERVKKIEALMRFIPDEEYRPWLNILLIRVYAEDDWLEAMERSINEAFEHNTTVHTVPVMNSIISSYFRCKAVDKLAKFIKRAESAGWRIYRSPYHCKMVMYALEKRLEEMESVLNEMKKYNLDYTKKTFWILYKAYLICGQRYKAAQVIGLMCKHGYAIPLDVLPSDAVTT</sequence>
<keyword evidence="6" id="KW-1185">Reference proteome</keyword>
<evidence type="ECO:0000256" key="2">
    <source>
        <dbReference type="ARBA" id="ARBA00022737"/>
    </source>
</evidence>
<dbReference type="PROSITE" id="PS51375">
    <property type="entry name" value="PPR"/>
    <property type="match status" value="2"/>
</dbReference>
<comment type="similarity">
    <text evidence="1">Belongs to the PPR family. P subfamily.</text>
</comment>
<dbReference type="Proteomes" id="UP000237000">
    <property type="component" value="Unassembled WGS sequence"/>
</dbReference>
<feature type="repeat" description="PPR" evidence="3">
    <location>
        <begin position="267"/>
        <end position="301"/>
    </location>
</feature>
<feature type="repeat" description="PPR" evidence="3">
    <location>
        <begin position="232"/>
        <end position="266"/>
    </location>
</feature>
<dbReference type="FunCoup" id="A0A2P5DYV1">
    <property type="interactions" value="2035"/>
</dbReference>
<evidence type="ECO:0000313" key="6">
    <source>
        <dbReference type="Proteomes" id="UP000237000"/>
    </source>
</evidence>
<gene>
    <name evidence="5" type="ORF">TorRG33x02_237850</name>
</gene>
<evidence type="ECO:0000256" key="3">
    <source>
        <dbReference type="PROSITE-ProRule" id="PRU00708"/>
    </source>
</evidence>
<dbReference type="PANTHER" id="PTHR47874:SF1">
    <property type="entry name" value="OS05G0407900 PROTEIN"/>
    <property type="match status" value="1"/>
</dbReference>
<proteinExistence type="inferred from homology"/>
<comment type="caution">
    <text evidence="5">The sequence shown here is derived from an EMBL/GenBank/DDBJ whole genome shotgun (WGS) entry which is preliminary data.</text>
</comment>
<name>A0A2P5DYV1_TREOI</name>
<evidence type="ECO:0000313" key="5">
    <source>
        <dbReference type="EMBL" id="PON78464.1"/>
    </source>
</evidence>
<feature type="compositionally biased region" description="Polar residues" evidence="4">
    <location>
        <begin position="36"/>
        <end position="48"/>
    </location>
</feature>
<protein>
    <submittedName>
        <fullName evidence="5">Pentatricopeptide repeat</fullName>
    </submittedName>
</protein>
<dbReference type="InterPro" id="IPR002885">
    <property type="entry name" value="PPR_rpt"/>
</dbReference>
<feature type="region of interest" description="Disordered" evidence="4">
    <location>
        <begin position="24"/>
        <end position="65"/>
    </location>
</feature>
<reference evidence="6" key="1">
    <citation type="submission" date="2016-06" db="EMBL/GenBank/DDBJ databases">
        <title>Parallel loss of symbiosis genes in relatives of nitrogen-fixing non-legume Parasponia.</title>
        <authorList>
            <person name="Van Velzen R."/>
            <person name="Holmer R."/>
            <person name="Bu F."/>
            <person name="Rutten L."/>
            <person name="Van Zeijl A."/>
            <person name="Liu W."/>
            <person name="Santuari L."/>
            <person name="Cao Q."/>
            <person name="Sharma T."/>
            <person name="Shen D."/>
            <person name="Roswanjaya Y."/>
            <person name="Wardhani T."/>
            <person name="Kalhor M.S."/>
            <person name="Jansen J."/>
            <person name="Van den Hoogen J."/>
            <person name="Gungor B."/>
            <person name="Hartog M."/>
            <person name="Hontelez J."/>
            <person name="Verver J."/>
            <person name="Yang W.-C."/>
            <person name="Schijlen E."/>
            <person name="Repin R."/>
            <person name="Schilthuizen M."/>
            <person name="Schranz E."/>
            <person name="Heidstra R."/>
            <person name="Miyata K."/>
            <person name="Fedorova E."/>
            <person name="Kohlen W."/>
            <person name="Bisseling T."/>
            <person name="Smit S."/>
            <person name="Geurts R."/>
        </authorList>
    </citation>
    <scope>NUCLEOTIDE SEQUENCE [LARGE SCALE GENOMIC DNA]</scope>
    <source>
        <strain evidence="6">cv. RG33-2</strain>
    </source>
</reference>
<keyword evidence="2" id="KW-0677">Repeat</keyword>
<dbReference type="Pfam" id="PF01535">
    <property type="entry name" value="PPR"/>
    <property type="match status" value="1"/>
</dbReference>
<dbReference type="InParanoid" id="A0A2P5DYV1"/>
<dbReference type="Pfam" id="PF13041">
    <property type="entry name" value="PPR_2"/>
    <property type="match status" value="2"/>
</dbReference>
<evidence type="ECO:0000256" key="1">
    <source>
        <dbReference type="ARBA" id="ARBA00007626"/>
    </source>
</evidence>
<dbReference type="OrthoDB" id="185373at2759"/>
<dbReference type="AlphaFoldDB" id="A0A2P5DYV1"/>
<dbReference type="STRING" id="63057.A0A2P5DYV1"/>
<dbReference type="PANTHER" id="PTHR47874">
    <property type="entry name" value="EXPRESSED PROTEIN"/>
    <property type="match status" value="1"/>
</dbReference>
<dbReference type="NCBIfam" id="TIGR00756">
    <property type="entry name" value="PPR"/>
    <property type="match status" value="1"/>
</dbReference>
<accession>A0A2P5DYV1</accession>